<evidence type="ECO:0000313" key="3">
    <source>
        <dbReference type="Proteomes" id="UP000241229"/>
    </source>
</evidence>
<feature type="chain" id="PRO_5015195853" description="DUF4189 domain-containing protein" evidence="1">
    <location>
        <begin position="25"/>
        <end position="119"/>
    </location>
</feature>
<comment type="caution">
    <text evidence="2">The sequence shown here is derived from an EMBL/GenBank/DDBJ whole genome shotgun (WGS) entry which is preliminary data.</text>
</comment>
<evidence type="ECO:0000313" key="2">
    <source>
        <dbReference type="EMBL" id="PSJ53732.1"/>
    </source>
</evidence>
<keyword evidence="3" id="KW-1185">Reference proteome</keyword>
<keyword evidence="1" id="KW-0732">Signal</keyword>
<name>A0A2P7RU86_9HYPH</name>
<evidence type="ECO:0008006" key="4">
    <source>
        <dbReference type="Google" id="ProtNLM"/>
    </source>
</evidence>
<reference evidence="2 3" key="1">
    <citation type="submission" date="2018-03" db="EMBL/GenBank/DDBJ databases">
        <title>The draft genome of Mesorhizobium sp. 6GN-30.</title>
        <authorList>
            <person name="Liu L."/>
            <person name="Li L."/>
            <person name="Wang T."/>
            <person name="Zhang X."/>
            <person name="Liang L."/>
        </authorList>
    </citation>
    <scope>NUCLEOTIDE SEQUENCE [LARGE SCALE GENOMIC DNA]</scope>
    <source>
        <strain evidence="2 3">6GN30</strain>
    </source>
</reference>
<protein>
    <recommendedName>
        <fullName evidence="4">DUF4189 domain-containing protein</fullName>
    </recommendedName>
</protein>
<dbReference type="OrthoDB" id="8098226at2"/>
<dbReference type="EMBL" id="PXYK01000032">
    <property type="protein sequence ID" value="PSJ53732.1"/>
    <property type="molecule type" value="Genomic_DNA"/>
</dbReference>
<gene>
    <name evidence="2" type="ORF">C7I84_25125</name>
</gene>
<sequence length="119" mass="12577">MKSCLRAALAILAASILVAGPVQAESLAGKIGKKRYPVQFPVGMKGPCQQVYEAYIAAPGHSAYAQTPLSYSVEAFFCGRAFNAPSQKEAERRALADCNSVGTKYKLKVAGACAVYVSK</sequence>
<dbReference type="Proteomes" id="UP000241229">
    <property type="component" value="Unassembled WGS sequence"/>
</dbReference>
<dbReference type="RefSeq" id="WP_106774960.1">
    <property type="nucleotide sequence ID" value="NZ_PXYK01000032.1"/>
</dbReference>
<organism evidence="2 3">
    <name type="scientific">Kumtagia ephedrae</name>
    <dbReference type="NCBI Taxonomy" id="2116701"/>
    <lineage>
        <taxon>Bacteria</taxon>
        <taxon>Pseudomonadati</taxon>
        <taxon>Pseudomonadota</taxon>
        <taxon>Alphaproteobacteria</taxon>
        <taxon>Hyphomicrobiales</taxon>
        <taxon>Phyllobacteriaceae</taxon>
        <taxon>Kumtagia</taxon>
    </lineage>
</organism>
<evidence type="ECO:0000256" key="1">
    <source>
        <dbReference type="SAM" id="SignalP"/>
    </source>
</evidence>
<accession>A0A2P7RU86</accession>
<feature type="signal peptide" evidence="1">
    <location>
        <begin position="1"/>
        <end position="24"/>
    </location>
</feature>
<proteinExistence type="predicted"/>
<dbReference type="AlphaFoldDB" id="A0A2P7RU86"/>